<evidence type="ECO:0000256" key="18">
    <source>
        <dbReference type="HAMAP-Rule" id="MF_01966"/>
    </source>
</evidence>
<evidence type="ECO:0000256" key="9">
    <source>
        <dbReference type="ARBA" id="ARBA00022958"/>
    </source>
</evidence>
<comment type="similarity">
    <text evidence="4 19">In the C-terminal section; belongs to the NnrD/CARKD family.</text>
</comment>
<dbReference type="EMBL" id="CP002961">
    <property type="protein sequence ID" value="AFK04764.1"/>
    <property type="molecule type" value="Genomic_DNA"/>
</dbReference>
<dbReference type="InterPro" id="IPR029056">
    <property type="entry name" value="Ribokinase-like"/>
</dbReference>
<dbReference type="InterPro" id="IPR000631">
    <property type="entry name" value="CARKD"/>
</dbReference>
<evidence type="ECO:0000256" key="14">
    <source>
        <dbReference type="ARBA" id="ARBA00025153"/>
    </source>
</evidence>
<comment type="subunit">
    <text evidence="17">Homotetramer.</text>
</comment>
<dbReference type="SUPFAM" id="SSF53613">
    <property type="entry name" value="Ribokinase-like"/>
    <property type="match status" value="1"/>
</dbReference>
<evidence type="ECO:0000256" key="6">
    <source>
        <dbReference type="ARBA" id="ARBA00022741"/>
    </source>
</evidence>
<comment type="function">
    <text evidence="14 19">Bifunctional enzyme that catalyzes the epimerization of the S- and R-forms of NAD(P)HX and the dehydration of the S-form of NAD(P)HX at the expense of ADP, which is converted to AMP. This allows the repair of both epimers of NAD(P)HX, a damaged form of NAD(P)H that is a result of enzymatic or heat-dependent hydration.</text>
</comment>
<evidence type="ECO:0000256" key="3">
    <source>
        <dbReference type="ARBA" id="ARBA00006001"/>
    </source>
</evidence>
<keyword evidence="23" id="KW-1185">Reference proteome</keyword>
<dbReference type="PANTHER" id="PTHR12592">
    <property type="entry name" value="ATP-DEPENDENT (S)-NAD(P)H-HYDRATE DEHYDRATASE FAMILY MEMBER"/>
    <property type="match status" value="1"/>
</dbReference>
<evidence type="ECO:0000256" key="16">
    <source>
        <dbReference type="ARBA" id="ARBA00049209"/>
    </source>
</evidence>
<keyword evidence="7 17" id="KW-0067">ATP-binding</keyword>
<dbReference type="InterPro" id="IPR036652">
    <property type="entry name" value="YjeF_N_dom_sf"/>
</dbReference>
<feature type="binding site" evidence="18">
    <location>
        <position position="161"/>
    </location>
    <ligand>
        <name>K(+)</name>
        <dbReference type="ChEBI" id="CHEBI:29103"/>
    </ligand>
</feature>
<evidence type="ECO:0000256" key="5">
    <source>
        <dbReference type="ARBA" id="ARBA00022723"/>
    </source>
</evidence>
<dbReference type="HAMAP" id="MF_01965">
    <property type="entry name" value="NADHX_dehydratase"/>
    <property type="match status" value="1"/>
</dbReference>
<dbReference type="InterPro" id="IPR017953">
    <property type="entry name" value="Carbohydrate_kinase_pred_CS"/>
</dbReference>
<keyword evidence="5 18" id="KW-0479">Metal-binding</keyword>
<evidence type="ECO:0000259" key="21">
    <source>
        <dbReference type="PROSITE" id="PS51385"/>
    </source>
</evidence>
<feature type="binding site" evidence="17">
    <location>
        <position position="261"/>
    </location>
    <ligand>
        <name>(6S)-NADPHX</name>
        <dbReference type="ChEBI" id="CHEBI:64076"/>
    </ligand>
</feature>
<comment type="similarity">
    <text evidence="17">Belongs to the NnrD/CARKD family.</text>
</comment>
<protein>
    <recommendedName>
        <fullName evidence="19">Bifunctional NAD(P)H-hydrate repair enzyme</fullName>
    </recommendedName>
    <alternativeName>
        <fullName evidence="19">Nicotinamide nucleotide repair protein</fullName>
    </alternativeName>
    <domain>
        <recommendedName>
            <fullName evidence="19">ADP-dependent (S)-NAD(P)H-hydrate dehydratase</fullName>
            <ecNumber evidence="19">4.2.1.136</ecNumber>
        </recommendedName>
        <alternativeName>
            <fullName evidence="19">ADP-dependent NAD(P)HX dehydratase</fullName>
        </alternativeName>
    </domain>
    <domain>
        <recommendedName>
            <fullName evidence="19">NAD(P)H-hydrate epimerase</fullName>
            <ecNumber evidence="19">5.1.99.6</ecNumber>
        </recommendedName>
    </domain>
</protein>
<dbReference type="InterPro" id="IPR004443">
    <property type="entry name" value="YjeF_N_dom"/>
</dbReference>
<feature type="binding site" evidence="18">
    <location>
        <begin position="58"/>
        <end position="62"/>
    </location>
    <ligand>
        <name>(6S)-NADPHX</name>
        <dbReference type="ChEBI" id="CHEBI:64076"/>
    </ligand>
</feature>
<dbReference type="Gene3D" id="3.40.50.10260">
    <property type="entry name" value="YjeF N-terminal domain"/>
    <property type="match status" value="1"/>
</dbReference>
<comment type="catalytic activity">
    <reaction evidence="2 18 19">
        <text>(6R)-NADPHX = (6S)-NADPHX</text>
        <dbReference type="Rhea" id="RHEA:32227"/>
        <dbReference type="ChEBI" id="CHEBI:64076"/>
        <dbReference type="ChEBI" id="CHEBI:64077"/>
        <dbReference type="EC" id="5.1.99.6"/>
    </reaction>
</comment>
<comment type="catalytic activity">
    <reaction evidence="1 18 19">
        <text>(6R)-NADHX = (6S)-NADHX</text>
        <dbReference type="Rhea" id="RHEA:32215"/>
        <dbReference type="ChEBI" id="CHEBI:64074"/>
        <dbReference type="ChEBI" id="CHEBI:64075"/>
        <dbReference type="EC" id="5.1.99.6"/>
    </reaction>
</comment>
<dbReference type="PANTHER" id="PTHR12592:SF0">
    <property type="entry name" value="ATP-DEPENDENT (S)-NAD(P)H-HYDRATE DEHYDRATASE"/>
    <property type="match status" value="1"/>
</dbReference>
<evidence type="ECO:0000256" key="4">
    <source>
        <dbReference type="ARBA" id="ARBA00009524"/>
    </source>
</evidence>
<evidence type="ECO:0000256" key="7">
    <source>
        <dbReference type="ARBA" id="ARBA00022840"/>
    </source>
</evidence>
<evidence type="ECO:0000256" key="8">
    <source>
        <dbReference type="ARBA" id="ARBA00022857"/>
    </source>
</evidence>
<keyword evidence="8 17" id="KW-0521">NADP</keyword>
<proteinExistence type="inferred from homology"/>
<keyword evidence="9 18" id="KW-0630">Potassium</keyword>
<gene>
    <name evidence="18" type="primary">nnrE</name>
    <name evidence="17" type="synonym">nnrD</name>
    <name evidence="22" type="ordered locus">Emtol_3638</name>
</gene>
<dbReference type="Pfam" id="PF03853">
    <property type="entry name" value="YjeF_N"/>
    <property type="match status" value="1"/>
</dbReference>
<feature type="binding site" evidence="17">
    <location>
        <position position="451"/>
    </location>
    <ligand>
        <name>(6S)-NADPHX</name>
        <dbReference type="ChEBI" id="CHEBI:64076"/>
    </ligand>
</feature>
<feature type="binding site" evidence="17">
    <location>
        <position position="329"/>
    </location>
    <ligand>
        <name>(6S)-NADPHX</name>
        <dbReference type="ChEBI" id="CHEBI:64076"/>
    </ligand>
</feature>
<dbReference type="PROSITE" id="PS51385">
    <property type="entry name" value="YJEF_N"/>
    <property type="match status" value="1"/>
</dbReference>
<name>A0ABM5N5N2_EMTOG</name>
<comment type="similarity">
    <text evidence="3 19">In the N-terminal section; belongs to the NnrE/AIBP family.</text>
</comment>
<sequence length="505" mass="55350">MKILSLHQIREADCFTIEHEPIASIDLMERASRAFVNWFCKSFETGDYKVKVFCGLGDNGGDGLAISRMLHPLGYDVEVYVVKYSSKESDNFNININRLKTQIEVNVIDDEQFTLSLNSGDIIIDALLGSGISRSIEGLLKTVVEQINKSEAMIISVDIPSGLLADKPNNQSDTIIKAFHTVSFQVPKLAFMLPQNAEFVGNWHIVDIGLHQTFINKAEVVFFYSTPQEVEKLIKPRAKFSHKGTYGHALLIAGSYGMMGAAILSARACMRSGVGKLTVHSISSGLPILQTVLPEAMYWEVLNDDKFLTTDFKIEDLNSRFQAVGVGPGIGVYEETGISLIKLCRLCKELVIPMVLDADALNIFASQFGDDFTNEIPENSILTPHPKEFRNLVNQSWNNDYEKLELLRKLAIQNKLIVCLKGANTAIALPNGTIHFNSSGNAGMATAGSGDVLTGIITALLAQGYSPDEAAILGVYMHGKAGDIAAEKFGMTSMIASDIIENIRF</sequence>
<comment type="caution">
    <text evidence="18">Lacks conserved residue(s) required for the propagation of feature annotation.</text>
</comment>
<keyword evidence="10 17" id="KW-0520">NAD</keyword>
<evidence type="ECO:0000256" key="2">
    <source>
        <dbReference type="ARBA" id="ARBA00000909"/>
    </source>
</evidence>
<feature type="binding site" evidence="17">
    <location>
        <position position="450"/>
    </location>
    <ligand>
        <name>AMP</name>
        <dbReference type="ChEBI" id="CHEBI:456215"/>
    </ligand>
</feature>
<evidence type="ECO:0000256" key="10">
    <source>
        <dbReference type="ARBA" id="ARBA00023027"/>
    </source>
</evidence>
<feature type="binding site" evidence="17">
    <location>
        <begin position="421"/>
        <end position="425"/>
    </location>
    <ligand>
        <name>AMP</name>
        <dbReference type="ChEBI" id="CHEBI:456215"/>
    </ligand>
</feature>
<keyword evidence="11 18" id="KW-0413">Isomerase</keyword>
<comment type="similarity">
    <text evidence="18">Belongs to the NnrE/AIBP family.</text>
</comment>
<dbReference type="InterPro" id="IPR030677">
    <property type="entry name" value="Nnr"/>
</dbReference>
<dbReference type="EC" id="4.2.1.136" evidence="19"/>
<evidence type="ECO:0000313" key="23">
    <source>
        <dbReference type="Proteomes" id="UP000002875"/>
    </source>
</evidence>
<dbReference type="HAMAP" id="MF_01966">
    <property type="entry name" value="NADHX_epimerase"/>
    <property type="match status" value="1"/>
</dbReference>
<evidence type="ECO:0000256" key="12">
    <source>
        <dbReference type="ARBA" id="ARBA00023239"/>
    </source>
</evidence>
<dbReference type="PROSITE" id="PS01050">
    <property type="entry name" value="YJEF_C_2"/>
    <property type="match status" value="1"/>
</dbReference>
<comment type="cofactor">
    <cofactor evidence="17">
        <name>Mg(2+)</name>
        <dbReference type="ChEBI" id="CHEBI:18420"/>
    </cofactor>
</comment>
<feature type="domain" description="YjeF C-terminal" evidence="20">
    <location>
        <begin position="226"/>
        <end position="505"/>
    </location>
</feature>
<keyword evidence="13" id="KW-0511">Multifunctional enzyme</keyword>
<reference evidence="22 23" key="1">
    <citation type="submission" date="2011-07" db="EMBL/GenBank/DDBJ databases">
        <title>The complete genome of chromosome of Emticicia oligotrophica DSM 17448.</title>
        <authorList>
            <consortium name="US DOE Joint Genome Institute (JGI-PGF)"/>
            <person name="Lucas S."/>
            <person name="Han J."/>
            <person name="Lapidus A."/>
            <person name="Bruce D."/>
            <person name="Goodwin L."/>
            <person name="Pitluck S."/>
            <person name="Peters L."/>
            <person name="Kyrpides N."/>
            <person name="Mavromatis K."/>
            <person name="Ivanova N."/>
            <person name="Ovchinnikova G."/>
            <person name="Teshima H."/>
            <person name="Detter J.C."/>
            <person name="Tapia R."/>
            <person name="Han C."/>
            <person name="Land M."/>
            <person name="Hauser L."/>
            <person name="Markowitz V."/>
            <person name="Cheng J.-F."/>
            <person name="Hugenholtz P."/>
            <person name="Woyke T."/>
            <person name="Wu D."/>
            <person name="Tindall B."/>
            <person name="Pomrenke H."/>
            <person name="Brambilla E."/>
            <person name="Klenk H.-P."/>
            <person name="Eisen J.A."/>
        </authorList>
    </citation>
    <scope>NUCLEOTIDE SEQUENCE [LARGE SCALE GENOMIC DNA]</scope>
    <source>
        <strain evidence="22 23">DSM 17448</strain>
    </source>
</reference>
<dbReference type="Proteomes" id="UP000002875">
    <property type="component" value="Chromosome"/>
</dbReference>
<feature type="binding site" evidence="18">
    <location>
        <position position="158"/>
    </location>
    <ligand>
        <name>(6S)-NADPHX</name>
        <dbReference type="ChEBI" id="CHEBI:64076"/>
    </ligand>
</feature>
<comment type="catalytic activity">
    <reaction evidence="15 17 19">
        <text>(6S)-NADHX + ADP = AMP + phosphate + NADH + H(+)</text>
        <dbReference type="Rhea" id="RHEA:32223"/>
        <dbReference type="ChEBI" id="CHEBI:15378"/>
        <dbReference type="ChEBI" id="CHEBI:43474"/>
        <dbReference type="ChEBI" id="CHEBI:57945"/>
        <dbReference type="ChEBI" id="CHEBI:64074"/>
        <dbReference type="ChEBI" id="CHEBI:456215"/>
        <dbReference type="ChEBI" id="CHEBI:456216"/>
        <dbReference type="EC" id="4.2.1.136"/>
    </reaction>
</comment>
<dbReference type="PIRSF" id="PIRSF017184">
    <property type="entry name" value="Nnr"/>
    <property type="match status" value="1"/>
</dbReference>
<evidence type="ECO:0000256" key="15">
    <source>
        <dbReference type="ARBA" id="ARBA00048238"/>
    </source>
</evidence>
<accession>A0ABM5N5N2</accession>
<evidence type="ECO:0000259" key="20">
    <source>
        <dbReference type="PROSITE" id="PS51383"/>
    </source>
</evidence>
<keyword evidence="6 17" id="KW-0547">Nucleotide-binding</keyword>
<comment type="function">
    <text evidence="18">Catalyzes the epimerization of the S- and R-forms of NAD(P)HX, a damaged form of NAD(P)H that is a result of enzymatic or heat-dependent hydration. This is a prerequisite for the S-specific NAD(P)H-hydrate dehydratase to allow the repair of both epimers of NAD(P)HX.</text>
</comment>
<dbReference type="PROSITE" id="PS51383">
    <property type="entry name" value="YJEF_C_3"/>
    <property type="match status" value="1"/>
</dbReference>
<dbReference type="NCBIfam" id="TIGR00196">
    <property type="entry name" value="yjeF_cterm"/>
    <property type="match status" value="1"/>
</dbReference>
<dbReference type="CDD" id="cd01171">
    <property type="entry name" value="YXKO-related"/>
    <property type="match status" value="1"/>
</dbReference>
<feature type="binding site" evidence="18">
    <location>
        <position position="59"/>
    </location>
    <ligand>
        <name>K(+)</name>
        <dbReference type="ChEBI" id="CHEBI:29103"/>
    </ligand>
</feature>
<evidence type="ECO:0000256" key="17">
    <source>
        <dbReference type="HAMAP-Rule" id="MF_01965"/>
    </source>
</evidence>
<feature type="binding site" evidence="18">
    <location>
        <position position="125"/>
    </location>
    <ligand>
        <name>K(+)</name>
        <dbReference type="ChEBI" id="CHEBI:29103"/>
    </ligand>
</feature>
<dbReference type="NCBIfam" id="TIGR00197">
    <property type="entry name" value="yjeF_nterm"/>
    <property type="match status" value="1"/>
</dbReference>
<evidence type="ECO:0000256" key="19">
    <source>
        <dbReference type="PIRNR" id="PIRNR017184"/>
    </source>
</evidence>
<dbReference type="RefSeq" id="WP_015030453.1">
    <property type="nucleotide sequence ID" value="NC_018748.1"/>
</dbReference>
<comment type="function">
    <text evidence="17">Catalyzes the dehydration of the S-form of NAD(P)HX at the expense of ADP, which is converted to AMP. Together with NAD(P)HX epimerase, which catalyzes the epimerization of the S- and R-forms, the enzyme allows the repair of both epimers of NAD(P)HX, a damaged form of NAD(P)H that is a result of enzymatic or heat-dependent hydration.</text>
</comment>
<comment type="cofactor">
    <cofactor evidence="18 19">
        <name>K(+)</name>
        <dbReference type="ChEBI" id="CHEBI:29103"/>
    </cofactor>
    <text evidence="18 19">Binds 1 potassium ion per subunit.</text>
</comment>
<feature type="binding site" evidence="18">
    <location>
        <begin position="129"/>
        <end position="135"/>
    </location>
    <ligand>
        <name>(6S)-NADPHX</name>
        <dbReference type="ChEBI" id="CHEBI:64076"/>
    </ligand>
</feature>
<keyword evidence="12 17" id="KW-0456">Lyase</keyword>
<dbReference type="EC" id="5.1.99.6" evidence="19"/>
<evidence type="ECO:0000313" key="22">
    <source>
        <dbReference type="EMBL" id="AFK04764.1"/>
    </source>
</evidence>
<dbReference type="Pfam" id="PF01256">
    <property type="entry name" value="Carb_kinase"/>
    <property type="match status" value="1"/>
</dbReference>
<evidence type="ECO:0000256" key="13">
    <source>
        <dbReference type="ARBA" id="ARBA00023268"/>
    </source>
</evidence>
<feature type="binding site" evidence="17">
    <location>
        <position position="385"/>
    </location>
    <ligand>
        <name>(6S)-NADPHX</name>
        <dbReference type="ChEBI" id="CHEBI:64076"/>
    </ligand>
</feature>
<comment type="catalytic activity">
    <reaction evidence="16 17 19">
        <text>(6S)-NADPHX + ADP = AMP + phosphate + NADPH + H(+)</text>
        <dbReference type="Rhea" id="RHEA:32235"/>
        <dbReference type="ChEBI" id="CHEBI:15378"/>
        <dbReference type="ChEBI" id="CHEBI:43474"/>
        <dbReference type="ChEBI" id="CHEBI:57783"/>
        <dbReference type="ChEBI" id="CHEBI:64076"/>
        <dbReference type="ChEBI" id="CHEBI:456215"/>
        <dbReference type="ChEBI" id="CHEBI:456216"/>
        <dbReference type="EC" id="4.2.1.136"/>
    </reaction>
</comment>
<evidence type="ECO:0000256" key="1">
    <source>
        <dbReference type="ARBA" id="ARBA00000013"/>
    </source>
</evidence>
<feature type="domain" description="YjeF N-terminal" evidence="21">
    <location>
        <begin position="9"/>
        <end position="216"/>
    </location>
</feature>
<organism evidence="22 23">
    <name type="scientific">Emticicia oligotrophica (strain DSM 17448 / CIP 109782 / MTCC 6937 / GPTSA100-15)</name>
    <dbReference type="NCBI Taxonomy" id="929562"/>
    <lineage>
        <taxon>Bacteria</taxon>
        <taxon>Pseudomonadati</taxon>
        <taxon>Bacteroidota</taxon>
        <taxon>Cytophagia</taxon>
        <taxon>Cytophagales</taxon>
        <taxon>Leadbetterellaceae</taxon>
        <taxon>Emticicia</taxon>
    </lineage>
</organism>
<dbReference type="Gene3D" id="3.40.1190.20">
    <property type="match status" value="1"/>
</dbReference>
<evidence type="ECO:0000256" key="11">
    <source>
        <dbReference type="ARBA" id="ARBA00023235"/>
    </source>
</evidence>
<dbReference type="SUPFAM" id="SSF64153">
    <property type="entry name" value="YjeF N-terminal domain-like"/>
    <property type="match status" value="1"/>
</dbReference>